<evidence type="ECO:0000313" key="3">
    <source>
        <dbReference type="Proteomes" id="UP001642409"/>
    </source>
</evidence>
<reference evidence="1" key="1">
    <citation type="submission" date="2023-06" db="EMBL/GenBank/DDBJ databases">
        <authorList>
            <person name="Kurt Z."/>
        </authorList>
    </citation>
    <scope>NUCLEOTIDE SEQUENCE</scope>
</reference>
<dbReference type="Proteomes" id="UP001642409">
    <property type="component" value="Unassembled WGS sequence"/>
</dbReference>
<evidence type="ECO:0000313" key="2">
    <source>
        <dbReference type="EMBL" id="CAL6051521.1"/>
    </source>
</evidence>
<dbReference type="EMBL" id="CATOUU010000878">
    <property type="protein sequence ID" value="CAI9956665.1"/>
    <property type="molecule type" value="Genomic_DNA"/>
</dbReference>
<name>A0AA86UFZ5_9EUKA</name>
<keyword evidence="3" id="KW-1185">Reference proteome</keyword>
<sequence length="442" mass="51613">MFTHIEYDDDLIINADHCNDCKNNLSQFYGKSYNQLKVCGLLKTGHKQEFLEFTLQSYRTNIELVKLDQCVIDLSKAHGEFKAVEFNNCELLNSLTNQFKANSATFNSDLKLSQLKSGNIKQINVFNYKTVQSKFEDDIYLYQYPCEIDFAGSKDINTLNELVMHYQTKTIDLSQLEGNWNKVQIQDCKLVNELSDKFYAKHFKAEIKPQTILCNLKSYLFEDLDLTIYQSHWNEFFDPEPLMELKFKTIKVTVNIMIVDLANIIGKFDQLTFHKCTLLNCGTEKLSAHKLELLNCIQNDKIGTIALQRINCKILNIQQQYVDFLPQNLQELQVQSCQLTIKNKQTHLQKISLNGISQINCVDMTLLPRLNCITSQHLNKTVQQMQRVIETRTKFQKRQTYNAQRMEKQVVKRETQLKLLDQIEDDIFYCMDTIETLQCGFE</sequence>
<dbReference type="EMBL" id="CAXDID020000188">
    <property type="protein sequence ID" value="CAL6051521.1"/>
    <property type="molecule type" value="Genomic_DNA"/>
</dbReference>
<proteinExistence type="predicted"/>
<comment type="caution">
    <text evidence="1">The sequence shown here is derived from an EMBL/GenBank/DDBJ whole genome shotgun (WGS) entry which is preliminary data.</text>
</comment>
<reference evidence="2 3" key="2">
    <citation type="submission" date="2024-07" db="EMBL/GenBank/DDBJ databases">
        <authorList>
            <person name="Akdeniz Z."/>
        </authorList>
    </citation>
    <scope>NUCLEOTIDE SEQUENCE [LARGE SCALE GENOMIC DNA]</scope>
</reference>
<gene>
    <name evidence="1" type="ORF">HINF_LOCUS44310</name>
    <name evidence="2" type="ORF">HINF_LOCUS44411</name>
</gene>
<accession>A0AA86UFZ5</accession>
<evidence type="ECO:0000313" key="1">
    <source>
        <dbReference type="EMBL" id="CAI9956665.1"/>
    </source>
</evidence>
<organism evidence="1">
    <name type="scientific">Hexamita inflata</name>
    <dbReference type="NCBI Taxonomy" id="28002"/>
    <lineage>
        <taxon>Eukaryota</taxon>
        <taxon>Metamonada</taxon>
        <taxon>Diplomonadida</taxon>
        <taxon>Hexamitidae</taxon>
        <taxon>Hexamitinae</taxon>
        <taxon>Hexamita</taxon>
    </lineage>
</organism>
<dbReference type="AlphaFoldDB" id="A0AA86UFZ5"/>
<protein>
    <submittedName>
        <fullName evidence="2">Hypothetical_protein</fullName>
    </submittedName>
</protein>